<dbReference type="GO" id="GO:0016740">
    <property type="term" value="F:transferase activity"/>
    <property type="evidence" value="ECO:0007669"/>
    <property type="project" value="UniProtKB-KW"/>
</dbReference>
<dbReference type="InterPro" id="IPR001173">
    <property type="entry name" value="Glyco_trans_2-like"/>
</dbReference>
<name>A0A895YK49_9ACTN</name>
<accession>A0A895YK49</accession>
<dbReference type="InterPro" id="IPR027791">
    <property type="entry name" value="Galactosyl_T_C"/>
</dbReference>
<dbReference type="Gene3D" id="3.90.550.10">
    <property type="entry name" value="Spore Coat Polysaccharide Biosynthesis Protein SpsA, Chain A"/>
    <property type="match status" value="1"/>
</dbReference>
<dbReference type="PANTHER" id="PTHR43685:SF3">
    <property type="entry name" value="SLR2126 PROTEIN"/>
    <property type="match status" value="1"/>
</dbReference>
<dbReference type="Proteomes" id="UP000662857">
    <property type="component" value="Chromosome"/>
</dbReference>
<keyword evidence="5" id="KW-1185">Reference proteome</keyword>
<dbReference type="EMBL" id="CP070499">
    <property type="protein sequence ID" value="QSB16412.1"/>
    <property type="molecule type" value="Genomic_DNA"/>
</dbReference>
<dbReference type="Pfam" id="PF02709">
    <property type="entry name" value="Glyco_transf_7C"/>
    <property type="match status" value="1"/>
</dbReference>
<dbReference type="InterPro" id="IPR050834">
    <property type="entry name" value="Glycosyltransf_2"/>
</dbReference>
<dbReference type="KEGG" id="nhy:JQS43_09090"/>
<evidence type="ECO:0000313" key="5">
    <source>
        <dbReference type="Proteomes" id="UP000662857"/>
    </source>
</evidence>
<dbReference type="PANTHER" id="PTHR43685">
    <property type="entry name" value="GLYCOSYLTRANSFERASE"/>
    <property type="match status" value="1"/>
</dbReference>
<proteinExistence type="predicted"/>
<gene>
    <name evidence="4" type="ORF">JQS43_09090</name>
</gene>
<evidence type="ECO:0000313" key="4">
    <source>
        <dbReference type="EMBL" id="QSB16412.1"/>
    </source>
</evidence>
<evidence type="ECO:0000259" key="3">
    <source>
        <dbReference type="Pfam" id="PF02709"/>
    </source>
</evidence>
<dbReference type="InterPro" id="IPR029044">
    <property type="entry name" value="Nucleotide-diphossugar_trans"/>
</dbReference>
<protein>
    <submittedName>
        <fullName evidence="4">Glycosyltransferase</fullName>
    </submittedName>
</protein>
<reference evidence="4" key="1">
    <citation type="submission" date="2021-02" db="EMBL/GenBank/DDBJ databases">
        <title>Natrosporangium hydrolyticum gen. nov., sp. nov, a haloalkaliphilic actinobacterium from a soda solonchak soil.</title>
        <authorList>
            <person name="Sorokin D.Y."/>
            <person name="Khijniak T.V."/>
            <person name="Zakharycheva A.P."/>
            <person name="Boueva O.V."/>
            <person name="Ariskina E.V."/>
            <person name="Hahnke R.L."/>
            <person name="Bunk B."/>
            <person name="Sproer C."/>
            <person name="Schumann P."/>
            <person name="Evtushenko L.I."/>
            <person name="Kublanov I.V."/>
        </authorList>
    </citation>
    <scope>NUCLEOTIDE SEQUENCE</scope>
    <source>
        <strain evidence="4">DSM 106523</strain>
    </source>
</reference>
<keyword evidence="1" id="KW-0808">Transferase</keyword>
<organism evidence="4 5">
    <name type="scientific">Natronosporangium hydrolyticum</name>
    <dbReference type="NCBI Taxonomy" id="2811111"/>
    <lineage>
        <taxon>Bacteria</taxon>
        <taxon>Bacillati</taxon>
        <taxon>Actinomycetota</taxon>
        <taxon>Actinomycetes</taxon>
        <taxon>Micromonosporales</taxon>
        <taxon>Micromonosporaceae</taxon>
        <taxon>Natronosporangium</taxon>
    </lineage>
</organism>
<evidence type="ECO:0000256" key="1">
    <source>
        <dbReference type="ARBA" id="ARBA00022679"/>
    </source>
</evidence>
<dbReference type="RefSeq" id="WP_239678627.1">
    <property type="nucleotide sequence ID" value="NZ_CP070499.1"/>
</dbReference>
<sequence>MKEPKVSVVVPTYNREDMLRLTLTSLSDQTLPTEDFEVIVADDGSSDGTSDVVRSFDHRLRLKYTFQDDLGFRAAAARNAGARLADAPILVFLDTGVQAAPGLVGGHARAAEHRHTIIGYTYGSQSDTKLTGLAQSMTKLTPQEVRSRFLENWSFHDSRHFLFGPVGFDVNRYAVPWLLLWSLNFSIQSADFWSAGGFDEDFCDWGMEDLELGYRLHKQGTRFTVSRDAWGIEFPHERDRKANQASNSRNIIKFLLKHRDPILELYWAWDLDYYSWSLDDEYEALQEWTRTARNLTVADEIRTALQTLSTGGSAAVFGCGDWRPESPQPHSLFDFDPEYVDRDASQRNARQRAVGIRTPLPDESVDLVVITSRLRGLWESHGSRILAEARRVGRSVWLPPDW</sequence>
<feature type="domain" description="Glycosyltransferase 2-like" evidence="2">
    <location>
        <begin position="7"/>
        <end position="157"/>
    </location>
</feature>
<dbReference type="Pfam" id="PF00535">
    <property type="entry name" value="Glycos_transf_2"/>
    <property type="match status" value="1"/>
</dbReference>
<dbReference type="AlphaFoldDB" id="A0A895YK49"/>
<feature type="domain" description="Galactosyltransferase C-terminal" evidence="3">
    <location>
        <begin position="168"/>
        <end position="224"/>
    </location>
</feature>
<dbReference type="SUPFAM" id="SSF53448">
    <property type="entry name" value="Nucleotide-diphospho-sugar transferases"/>
    <property type="match status" value="1"/>
</dbReference>
<evidence type="ECO:0000259" key="2">
    <source>
        <dbReference type="Pfam" id="PF00535"/>
    </source>
</evidence>